<dbReference type="RefSeq" id="WP_184421717.1">
    <property type="nucleotide sequence ID" value="NZ_AP027362.1"/>
</dbReference>
<feature type="domain" description="PilZ" evidence="1">
    <location>
        <begin position="94"/>
        <end position="177"/>
    </location>
</feature>
<evidence type="ECO:0000313" key="2">
    <source>
        <dbReference type="EMBL" id="MBB6541885.1"/>
    </source>
</evidence>
<keyword evidence="3" id="KW-1185">Reference proteome</keyword>
<sequence length="197" mass="22666">MQSTTDEKLAKYNQYFSIEHSFKINVKPLEGNSDCTFEEFKAQIPTPFLLATQVVAIDNMALQPLQTLSGVANQLTQYLHLQSQKIDLLMNFIISQQDEVAYRFQGIRFSGSGITFISDSPLNLNESVEIKLFINIDNCNIYCHGEVIEITNVDEGYQHKVLFHHIREDDRELLVRCSLHTQQKQLQALAQKRQEQS</sequence>
<dbReference type="EMBL" id="JACHHU010000001">
    <property type="protein sequence ID" value="MBB6541885.1"/>
    <property type="molecule type" value="Genomic_DNA"/>
</dbReference>
<dbReference type="Pfam" id="PF07238">
    <property type="entry name" value="PilZ"/>
    <property type="match status" value="1"/>
</dbReference>
<dbReference type="GO" id="GO:0035438">
    <property type="term" value="F:cyclic-di-GMP binding"/>
    <property type="evidence" value="ECO:0007669"/>
    <property type="project" value="InterPro"/>
</dbReference>
<proteinExistence type="predicted"/>
<dbReference type="Proteomes" id="UP000537141">
    <property type="component" value="Unassembled WGS sequence"/>
</dbReference>
<comment type="caution">
    <text evidence="2">The sequence shown here is derived from an EMBL/GenBank/DDBJ whole genome shotgun (WGS) entry which is preliminary data.</text>
</comment>
<evidence type="ECO:0000313" key="3">
    <source>
        <dbReference type="Proteomes" id="UP000537141"/>
    </source>
</evidence>
<organism evidence="2 3">
    <name type="scientific">Thalassotalea piscium</name>
    <dbReference type="NCBI Taxonomy" id="1230533"/>
    <lineage>
        <taxon>Bacteria</taxon>
        <taxon>Pseudomonadati</taxon>
        <taxon>Pseudomonadota</taxon>
        <taxon>Gammaproteobacteria</taxon>
        <taxon>Alteromonadales</taxon>
        <taxon>Colwelliaceae</taxon>
        <taxon>Thalassotalea</taxon>
    </lineage>
</organism>
<evidence type="ECO:0000259" key="1">
    <source>
        <dbReference type="Pfam" id="PF07238"/>
    </source>
</evidence>
<name>A0A7X0NEC4_9GAMM</name>
<accession>A0A7X0NEC4</accession>
<dbReference type="InterPro" id="IPR009875">
    <property type="entry name" value="PilZ_domain"/>
</dbReference>
<reference evidence="2 3" key="1">
    <citation type="submission" date="2020-08" db="EMBL/GenBank/DDBJ databases">
        <title>Genomic Encyclopedia of Type Strains, Phase IV (KMG-IV): sequencing the most valuable type-strain genomes for metagenomic binning, comparative biology and taxonomic classification.</title>
        <authorList>
            <person name="Goeker M."/>
        </authorList>
    </citation>
    <scope>NUCLEOTIDE SEQUENCE [LARGE SCALE GENOMIC DNA]</scope>
    <source>
        <strain evidence="2 3">DSM 26287</strain>
    </source>
</reference>
<protein>
    <recommendedName>
        <fullName evidence="1">PilZ domain-containing protein</fullName>
    </recommendedName>
</protein>
<dbReference type="Gene3D" id="2.40.10.220">
    <property type="entry name" value="predicted glycosyltransferase like domains"/>
    <property type="match status" value="1"/>
</dbReference>
<gene>
    <name evidence="2" type="ORF">HNQ55_000359</name>
</gene>
<dbReference type="AlphaFoldDB" id="A0A7X0NEC4"/>